<dbReference type="Proteomes" id="UP000053617">
    <property type="component" value="Unassembled WGS sequence"/>
</dbReference>
<gene>
    <name evidence="2" type="ORF">Z518_00368</name>
</gene>
<evidence type="ECO:0000313" key="3">
    <source>
        <dbReference type="Proteomes" id="UP000053617"/>
    </source>
</evidence>
<evidence type="ECO:0000313" key="2">
    <source>
        <dbReference type="EMBL" id="KIX09289.1"/>
    </source>
</evidence>
<keyword evidence="3" id="KW-1185">Reference proteome</keyword>
<sequence length="95" mass="10894">MTEHARVEHVDHAPLDFDDPHRAALEDNPKKAERLPLKPFRPSRSWLSPTSLAGYSSSQRSSSPWARNWMIREILLGSFWGGRLLRQSPFQSLAN</sequence>
<name>A0A0D2ITA8_9EURO</name>
<protein>
    <submittedName>
        <fullName evidence="2">Uncharacterized protein</fullName>
    </submittedName>
</protein>
<dbReference type="GeneID" id="25288439"/>
<dbReference type="AlphaFoldDB" id="A0A0D2ITA8"/>
<evidence type="ECO:0000256" key="1">
    <source>
        <dbReference type="SAM" id="MobiDB-lite"/>
    </source>
</evidence>
<dbReference type="VEuPathDB" id="FungiDB:Z518_00368"/>
<organism evidence="2 3">
    <name type="scientific">Rhinocladiella mackenziei CBS 650.93</name>
    <dbReference type="NCBI Taxonomy" id="1442369"/>
    <lineage>
        <taxon>Eukaryota</taxon>
        <taxon>Fungi</taxon>
        <taxon>Dikarya</taxon>
        <taxon>Ascomycota</taxon>
        <taxon>Pezizomycotina</taxon>
        <taxon>Eurotiomycetes</taxon>
        <taxon>Chaetothyriomycetidae</taxon>
        <taxon>Chaetothyriales</taxon>
        <taxon>Herpotrichiellaceae</taxon>
        <taxon>Rhinocladiella</taxon>
    </lineage>
</organism>
<reference evidence="2 3" key="1">
    <citation type="submission" date="2015-01" db="EMBL/GenBank/DDBJ databases">
        <title>The Genome Sequence of Rhinocladiella mackenzie CBS 650.93.</title>
        <authorList>
            <consortium name="The Broad Institute Genomics Platform"/>
            <person name="Cuomo C."/>
            <person name="de Hoog S."/>
            <person name="Gorbushina A."/>
            <person name="Stielow B."/>
            <person name="Teixiera M."/>
            <person name="Abouelleil A."/>
            <person name="Chapman S.B."/>
            <person name="Priest M."/>
            <person name="Young S.K."/>
            <person name="Wortman J."/>
            <person name="Nusbaum C."/>
            <person name="Birren B."/>
        </authorList>
    </citation>
    <scope>NUCLEOTIDE SEQUENCE [LARGE SCALE GENOMIC DNA]</scope>
    <source>
        <strain evidence="2 3">CBS 650.93</strain>
    </source>
</reference>
<dbReference type="EMBL" id="KN847475">
    <property type="protein sequence ID" value="KIX09289.1"/>
    <property type="molecule type" value="Genomic_DNA"/>
</dbReference>
<accession>A0A0D2ITA8</accession>
<dbReference type="RefSeq" id="XP_013276425.1">
    <property type="nucleotide sequence ID" value="XM_013420971.1"/>
</dbReference>
<dbReference type="HOGENOM" id="CLU_2373955_0_0_1"/>
<dbReference type="OrthoDB" id="10565234at2759"/>
<feature type="region of interest" description="Disordered" evidence="1">
    <location>
        <begin position="1"/>
        <end position="36"/>
    </location>
</feature>
<proteinExistence type="predicted"/>